<dbReference type="SUPFAM" id="SSF54160">
    <property type="entry name" value="Chromo domain-like"/>
    <property type="match status" value="1"/>
</dbReference>
<dbReference type="GO" id="GO:0015074">
    <property type="term" value="P:DNA integration"/>
    <property type="evidence" value="ECO:0007669"/>
    <property type="project" value="InterPro"/>
</dbReference>
<proteinExistence type="predicted"/>
<dbReference type="InterPro" id="IPR056924">
    <property type="entry name" value="SH3_Tf2-1"/>
</dbReference>
<reference evidence="3" key="1">
    <citation type="journal article" date="2019" name="Plant Biotechnol. J.">
        <title>Genome sequencing of the Australian wild diploid species Gossypium australe highlights disease resistance and delayed gland morphogenesis.</title>
        <authorList>
            <person name="Cai Y."/>
            <person name="Cai X."/>
            <person name="Wang Q."/>
            <person name="Wang P."/>
            <person name="Zhang Y."/>
            <person name="Cai C."/>
            <person name="Xu Y."/>
            <person name="Wang K."/>
            <person name="Zhou Z."/>
            <person name="Wang C."/>
            <person name="Geng S."/>
            <person name="Li B."/>
            <person name="Dong Q."/>
            <person name="Hou Y."/>
            <person name="Wang H."/>
            <person name="Ai P."/>
            <person name="Liu Z."/>
            <person name="Yi F."/>
            <person name="Sun M."/>
            <person name="An G."/>
            <person name="Cheng J."/>
            <person name="Zhang Y."/>
            <person name="Shi Q."/>
            <person name="Xie Y."/>
            <person name="Shi X."/>
            <person name="Chang Y."/>
            <person name="Huang F."/>
            <person name="Chen Y."/>
            <person name="Hong S."/>
            <person name="Mi L."/>
            <person name="Sun Q."/>
            <person name="Zhang L."/>
            <person name="Zhou B."/>
            <person name="Peng R."/>
            <person name="Zhang X."/>
            <person name="Liu F."/>
        </authorList>
    </citation>
    <scope>NUCLEOTIDE SEQUENCE [LARGE SCALE GENOMIC DNA]</scope>
    <source>
        <strain evidence="3">cv. PA1801</strain>
    </source>
</reference>
<dbReference type="SUPFAM" id="SSF53098">
    <property type="entry name" value="Ribonuclease H-like"/>
    <property type="match status" value="1"/>
</dbReference>
<dbReference type="InterPro" id="IPR001584">
    <property type="entry name" value="Integrase_cat-core"/>
</dbReference>
<organism evidence="2 3">
    <name type="scientific">Gossypium australe</name>
    <dbReference type="NCBI Taxonomy" id="47621"/>
    <lineage>
        <taxon>Eukaryota</taxon>
        <taxon>Viridiplantae</taxon>
        <taxon>Streptophyta</taxon>
        <taxon>Embryophyta</taxon>
        <taxon>Tracheophyta</taxon>
        <taxon>Spermatophyta</taxon>
        <taxon>Magnoliopsida</taxon>
        <taxon>eudicotyledons</taxon>
        <taxon>Gunneridae</taxon>
        <taxon>Pentapetalae</taxon>
        <taxon>rosids</taxon>
        <taxon>malvids</taxon>
        <taxon>Malvales</taxon>
        <taxon>Malvaceae</taxon>
        <taxon>Malvoideae</taxon>
        <taxon>Gossypium</taxon>
    </lineage>
</organism>
<dbReference type="InterPro" id="IPR016197">
    <property type="entry name" value="Chromo-like_dom_sf"/>
</dbReference>
<evidence type="ECO:0000313" key="3">
    <source>
        <dbReference type="Proteomes" id="UP000325315"/>
    </source>
</evidence>
<dbReference type="GO" id="GO:0003676">
    <property type="term" value="F:nucleic acid binding"/>
    <property type="evidence" value="ECO:0007669"/>
    <property type="project" value="InterPro"/>
</dbReference>
<dbReference type="InterPro" id="IPR036397">
    <property type="entry name" value="RNaseH_sf"/>
</dbReference>
<dbReference type="Gene3D" id="3.30.420.10">
    <property type="entry name" value="Ribonuclease H-like superfamily/Ribonuclease H"/>
    <property type="match status" value="1"/>
</dbReference>
<dbReference type="Pfam" id="PF24626">
    <property type="entry name" value="SH3_Tf2-1"/>
    <property type="match status" value="1"/>
</dbReference>
<protein>
    <submittedName>
        <fullName evidence="2">DNA/RNA polymerases superfamily protein</fullName>
    </submittedName>
</protein>
<keyword evidence="3" id="KW-1185">Reference proteome</keyword>
<feature type="domain" description="Integrase catalytic" evidence="1">
    <location>
        <begin position="47"/>
        <end position="163"/>
    </location>
</feature>
<dbReference type="InterPro" id="IPR041588">
    <property type="entry name" value="Integrase_H2C2"/>
</dbReference>
<dbReference type="InterPro" id="IPR012337">
    <property type="entry name" value="RNaseH-like_sf"/>
</dbReference>
<comment type="caution">
    <text evidence="2">The sequence shown here is derived from an EMBL/GenBank/DDBJ whole genome shotgun (WGS) entry which is preliminary data.</text>
</comment>
<dbReference type="PANTHER" id="PTHR46148:SF44">
    <property type="entry name" value="GAG-POL POLYPROTEIN"/>
    <property type="match status" value="1"/>
</dbReference>
<dbReference type="PROSITE" id="PS50994">
    <property type="entry name" value="INTEGRASE"/>
    <property type="match status" value="1"/>
</dbReference>
<dbReference type="Proteomes" id="UP000325315">
    <property type="component" value="Unassembled WGS sequence"/>
</dbReference>
<sequence length="444" mass="51676">MHPCGSKMYRDLREQFWWSGLKQEVTEFVSKCLTCQQVKDEHQLPSGLLHPVRISLWEWERITMDFVSGLPLMPMKKDSVWVIVDRLMKSAHFIPIRVDYSLQKLAKLYVAEIVRLHGVPVSIISDRDPRFTSRFWKALHQVLGTRLDFSTAFHPQTDGVVGRSSYHWQNSHTTTAINPVFRWHPMKHCMVESVALLLVGQSWLLGPKLVSETKENVKLIRAWLKEASDRQKSYVDLKRKDIEFSVGDQVFLKVSSWKKVLRFGRKGKLSPRFIGPYRVLKRVGPVAYQLELPSELRQIHDVFHVSMLRQQCLDPSHIVSVEEIEKRPDLSFEEEPVQILDRDVKVLRGKTVPLVKVLWWNHGSEEATWEAEDVMRQQYITSFEQGRSGKMARRRHLECKKWRHKGVAAGKRFESHKPYFGALFLAPGLEEGGFGKDSPRMMVE</sequence>
<evidence type="ECO:0000313" key="2">
    <source>
        <dbReference type="EMBL" id="KAA3461274.1"/>
    </source>
</evidence>
<dbReference type="Gene3D" id="1.10.340.70">
    <property type="match status" value="1"/>
</dbReference>
<evidence type="ECO:0000259" key="1">
    <source>
        <dbReference type="PROSITE" id="PS50994"/>
    </source>
</evidence>
<dbReference type="EMBL" id="SMMG02000009">
    <property type="protein sequence ID" value="KAA3461274.1"/>
    <property type="molecule type" value="Genomic_DNA"/>
</dbReference>
<dbReference type="PANTHER" id="PTHR46148">
    <property type="entry name" value="CHROMO DOMAIN-CONTAINING PROTEIN"/>
    <property type="match status" value="1"/>
</dbReference>
<accession>A0A5B6UXH5</accession>
<dbReference type="OrthoDB" id="425619at2759"/>
<gene>
    <name evidence="2" type="ORF">EPI10_027855</name>
</gene>
<dbReference type="Pfam" id="PF17921">
    <property type="entry name" value="Integrase_H2C2"/>
    <property type="match status" value="1"/>
</dbReference>
<name>A0A5B6UXH5_9ROSI</name>
<dbReference type="AlphaFoldDB" id="A0A5B6UXH5"/>